<dbReference type="PANTHER" id="PTHR17224">
    <property type="entry name" value="PEPTIDYL-TRNA HYDROLASE"/>
    <property type="match status" value="1"/>
</dbReference>
<dbReference type="Pfam" id="PF01195">
    <property type="entry name" value="Pept_tRNA_hydro"/>
    <property type="match status" value="1"/>
</dbReference>
<feature type="binding site" evidence="7">
    <location>
        <position position="70"/>
    </location>
    <ligand>
        <name>tRNA</name>
        <dbReference type="ChEBI" id="CHEBI:17843"/>
    </ligand>
</feature>
<comment type="subunit">
    <text evidence="7">Monomer.</text>
</comment>
<feature type="active site" description="Proton acceptor" evidence="7">
    <location>
        <position position="20"/>
    </location>
</feature>
<dbReference type="InterPro" id="IPR036416">
    <property type="entry name" value="Pept_tRNA_hydro_sf"/>
</dbReference>
<dbReference type="AlphaFoldDB" id="A0A9D1RJM4"/>
<dbReference type="Gene3D" id="3.40.50.1470">
    <property type="entry name" value="Peptidyl-tRNA hydrolase"/>
    <property type="match status" value="1"/>
</dbReference>
<dbReference type="CDD" id="cd00462">
    <property type="entry name" value="PTH"/>
    <property type="match status" value="1"/>
</dbReference>
<evidence type="ECO:0000256" key="4">
    <source>
        <dbReference type="ARBA" id="ARBA00022884"/>
    </source>
</evidence>
<comment type="catalytic activity">
    <reaction evidence="7 8">
        <text>an N-acyl-L-alpha-aminoacyl-tRNA + H2O = an N-acyl-L-amino acid + a tRNA + H(+)</text>
        <dbReference type="Rhea" id="RHEA:54448"/>
        <dbReference type="Rhea" id="RHEA-COMP:10123"/>
        <dbReference type="Rhea" id="RHEA-COMP:13883"/>
        <dbReference type="ChEBI" id="CHEBI:15377"/>
        <dbReference type="ChEBI" id="CHEBI:15378"/>
        <dbReference type="ChEBI" id="CHEBI:59874"/>
        <dbReference type="ChEBI" id="CHEBI:78442"/>
        <dbReference type="ChEBI" id="CHEBI:138191"/>
        <dbReference type="EC" id="3.1.1.29"/>
    </reaction>
</comment>
<dbReference type="InterPro" id="IPR001328">
    <property type="entry name" value="Pept_tRNA_hydro"/>
</dbReference>
<name>A0A9D1RJM4_9BACT</name>
<comment type="function">
    <text evidence="7">Catalyzes the release of premature peptidyl moieties from peptidyl-tRNA molecules trapped in stalled 50S ribosomal subunits, and thus maintains levels of free tRNAs and 50S ribosomes.</text>
</comment>
<evidence type="ECO:0000256" key="8">
    <source>
        <dbReference type="RuleBase" id="RU000673"/>
    </source>
</evidence>
<keyword evidence="4 7" id="KW-0694">RNA-binding</keyword>
<reference evidence="10" key="2">
    <citation type="submission" date="2021-04" db="EMBL/GenBank/DDBJ databases">
        <authorList>
            <person name="Gilroy R."/>
        </authorList>
    </citation>
    <scope>NUCLEOTIDE SEQUENCE</scope>
    <source>
        <strain evidence="10">Gambia16-930</strain>
    </source>
</reference>
<comment type="function">
    <text evidence="7">Hydrolyzes ribosome-free peptidyl-tRNAs (with 1 or more amino acids incorporated), which drop off the ribosome during protein synthesis, or as a result of ribosome stalling.</text>
</comment>
<evidence type="ECO:0000256" key="5">
    <source>
        <dbReference type="ARBA" id="ARBA00038063"/>
    </source>
</evidence>
<evidence type="ECO:0000256" key="1">
    <source>
        <dbReference type="ARBA" id="ARBA00013260"/>
    </source>
</evidence>
<dbReference type="FunFam" id="3.40.50.1470:FF:000001">
    <property type="entry name" value="Peptidyl-tRNA hydrolase"/>
    <property type="match status" value="1"/>
</dbReference>
<feature type="binding site" evidence="7">
    <location>
        <position position="15"/>
    </location>
    <ligand>
        <name>tRNA</name>
        <dbReference type="ChEBI" id="CHEBI:17843"/>
    </ligand>
</feature>
<keyword evidence="3 7" id="KW-0378">Hydrolase</keyword>
<dbReference type="GO" id="GO:0004045">
    <property type="term" value="F:peptidyl-tRNA hydrolase activity"/>
    <property type="evidence" value="ECO:0007669"/>
    <property type="project" value="UniProtKB-UniRule"/>
</dbReference>
<dbReference type="NCBIfam" id="TIGR00447">
    <property type="entry name" value="pth"/>
    <property type="match status" value="1"/>
</dbReference>
<dbReference type="PANTHER" id="PTHR17224:SF1">
    <property type="entry name" value="PEPTIDYL-TRNA HYDROLASE"/>
    <property type="match status" value="1"/>
</dbReference>
<evidence type="ECO:0000256" key="7">
    <source>
        <dbReference type="HAMAP-Rule" id="MF_00083"/>
    </source>
</evidence>
<evidence type="ECO:0000256" key="3">
    <source>
        <dbReference type="ARBA" id="ARBA00022801"/>
    </source>
</evidence>
<comment type="subcellular location">
    <subcellularLocation>
        <location evidence="7">Cytoplasm</location>
    </subcellularLocation>
</comment>
<evidence type="ECO:0000256" key="6">
    <source>
        <dbReference type="ARBA" id="ARBA00050038"/>
    </source>
</evidence>
<keyword evidence="7" id="KW-0963">Cytoplasm</keyword>
<comment type="caution">
    <text evidence="10">The sequence shown here is derived from an EMBL/GenBank/DDBJ whole genome shotgun (WGS) entry which is preliminary data.</text>
</comment>
<comment type="similarity">
    <text evidence="5 7 9">Belongs to the PTH family.</text>
</comment>
<evidence type="ECO:0000313" key="10">
    <source>
        <dbReference type="EMBL" id="HIW87806.1"/>
    </source>
</evidence>
<feature type="binding site" evidence="7">
    <location>
        <position position="72"/>
    </location>
    <ligand>
        <name>tRNA</name>
        <dbReference type="ChEBI" id="CHEBI:17843"/>
    </ligand>
</feature>
<organism evidence="10 11">
    <name type="scientific">Candidatus Onthomorpha intestinigallinarum</name>
    <dbReference type="NCBI Taxonomy" id="2840880"/>
    <lineage>
        <taxon>Bacteria</taxon>
        <taxon>Pseudomonadati</taxon>
        <taxon>Bacteroidota</taxon>
        <taxon>Bacteroidia</taxon>
        <taxon>Bacteroidales</taxon>
        <taxon>Candidatus Onthomorpha</taxon>
    </lineage>
</organism>
<dbReference type="GO" id="GO:0006515">
    <property type="term" value="P:protein quality control for misfolded or incompletely synthesized proteins"/>
    <property type="evidence" value="ECO:0007669"/>
    <property type="project" value="UniProtKB-UniRule"/>
</dbReference>
<dbReference type="GO" id="GO:0000049">
    <property type="term" value="F:tRNA binding"/>
    <property type="evidence" value="ECO:0007669"/>
    <property type="project" value="UniProtKB-UniRule"/>
</dbReference>
<keyword evidence="2 7" id="KW-0820">tRNA-binding</keyword>
<dbReference type="GO" id="GO:0005737">
    <property type="term" value="C:cytoplasm"/>
    <property type="evidence" value="ECO:0007669"/>
    <property type="project" value="UniProtKB-SubCell"/>
</dbReference>
<evidence type="ECO:0000256" key="9">
    <source>
        <dbReference type="RuleBase" id="RU004320"/>
    </source>
</evidence>
<dbReference type="GO" id="GO:0072344">
    <property type="term" value="P:rescue of stalled ribosome"/>
    <property type="evidence" value="ECO:0007669"/>
    <property type="project" value="UniProtKB-UniRule"/>
</dbReference>
<accession>A0A9D1RJM4</accession>
<dbReference type="EMBL" id="DXGG01000188">
    <property type="protein sequence ID" value="HIW87806.1"/>
    <property type="molecule type" value="Genomic_DNA"/>
</dbReference>
<reference evidence="10" key="1">
    <citation type="journal article" date="2021" name="PeerJ">
        <title>Extensive microbial diversity within the chicken gut microbiome revealed by metagenomics and culture.</title>
        <authorList>
            <person name="Gilroy R."/>
            <person name="Ravi A."/>
            <person name="Getino M."/>
            <person name="Pursley I."/>
            <person name="Horton D.L."/>
            <person name="Alikhan N.F."/>
            <person name="Baker D."/>
            <person name="Gharbi K."/>
            <person name="Hall N."/>
            <person name="Watson M."/>
            <person name="Adriaenssens E.M."/>
            <person name="Foster-Nyarko E."/>
            <person name="Jarju S."/>
            <person name="Secka A."/>
            <person name="Antonio M."/>
            <person name="Oren A."/>
            <person name="Chaudhuri R.R."/>
            <person name="La Ragione R."/>
            <person name="Hildebrand F."/>
            <person name="Pallen M.J."/>
        </authorList>
    </citation>
    <scope>NUCLEOTIDE SEQUENCE</scope>
    <source>
        <strain evidence="10">Gambia16-930</strain>
    </source>
</reference>
<dbReference type="EC" id="3.1.1.29" evidence="1 7"/>
<dbReference type="InterPro" id="IPR018171">
    <property type="entry name" value="Pept_tRNA_hydro_CS"/>
</dbReference>
<evidence type="ECO:0000256" key="2">
    <source>
        <dbReference type="ARBA" id="ARBA00022555"/>
    </source>
</evidence>
<feature type="binding site" evidence="7">
    <location>
        <position position="118"/>
    </location>
    <ligand>
        <name>tRNA</name>
        <dbReference type="ChEBI" id="CHEBI:17843"/>
    </ligand>
</feature>
<dbReference type="PROSITE" id="PS01196">
    <property type="entry name" value="PEPT_TRNA_HYDROL_2"/>
    <property type="match status" value="1"/>
</dbReference>
<proteinExistence type="inferred from homology"/>
<protein>
    <recommendedName>
        <fullName evidence="6 7">Peptidyl-tRNA hydrolase</fullName>
        <shortName evidence="7">Pth</shortName>
        <ecNumber evidence="1 7">3.1.1.29</ecNumber>
    </recommendedName>
</protein>
<dbReference type="HAMAP" id="MF_00083">
    <property type="entry name" value="Pept_tRNA_hydro_bact"/>
    <property type="match status" value="1"/>
</dbReference>
<dbReference type="Proteomes" id="UP000824267">
    <property type="component" value="Unassembled WGS sequence"/>
</dbReference>
<feature type="site" description="Stabilizes the basic form of H active site to accept a proton" evidence="7">
    <location>
        <position position="97"/>
    </location>
</feature>
<evidence type="ECO:0000313" key="11">
    <source>
        <dbReference type="Proteomes" id="UP000824267"/>
    </source>
</evidence>
<sequence>MKYLIVGLGNPGKEYEGTRHNIGFMVLDRFLNRLNEEKHTEYSFSLDRHAYVAEVRIKGRTLVLVKPTTFMNLSGKAVKYWLDREKIPIENMLVIVDDLALDLGTIRLRMSGSDGGHNGLKDIISILGHNKFNRLRFGIGNNFTRGHQIDFVLGEIKGEDKDIVDKKLDMCSDIIVSFSTIGMDRTMNAFNGK</sequence>
<feature type="site" description="Discriminates between blocked and unblocked aminoacyl-tRNA" evidence="7">
    <location>
        <position position="10"/>
    </location>
</feature>
<gene>
    <name evidence="7 10" type="primary">pth</name>
    <name evidence="10" type="ORF">IAC47_05995</name>
</gene>
<dbReference type="SUPFAM" id="SSF53178">
    <property type="entry name" value="Peptidyl-tRNA hydrolase-like"/>
    <property type="match status" value="1"/>
</dbReference>
<dbReference type="PROSITE" id="PS01195">
    <property type="entry name" value="PEPT_TRNA_HYDROL_1"/>
    <property type="match status" value="1"/>
</dbReference>